<proteinExistence type="predicted"/>
<dbReference type="Proteomes" id="UP001597189">
    <property type="component" value="Unassembled WGS sequence"/>
</dbReference>
<protein>
    <submittedName>
        <fullName evidence="1">Uncharacterized protein</fullName>
    </submittedName>
</protein>
<evidence type="ECO:0000313" key="1">
    <source>
        <dbReference type="EMBL" id="MFD1454661.1"/>
    </source>
</evidence>
<dbReference type="RefSeq" id="WP_203643692.1">
    <property type="nucleotide sequence ID" value="NZ_BOLN01000002.1"/>
</dbReference>
<evidence type="ECO:0000313" key="2">
    <source>
        <dbReference type="Proteomes" id="UP001597189"/>
    </source>
</evidence>
<keyword evidence="2" id="KW-1185">Reference proteome</keyword>
<gene>
    <name evidence="1" type="ORF">ACFQ44_03055</name>
</gene>
<sequence>MKSLDEQAEMAEKIMAKYQHNTAELHEKATSKELRTVMMYIANEANHKQRVVAGLDRP</sequence>
<reference evidence="2" key="1">
    <citation type="journal article" date="2019" name="Int. J. Syst. Evol. Microbiol.">
        <title>The Global Catalogue of Microorganisms (GCM) 10K type strain sequencing project: providing services to taxonomists for standard genome sequencing and annotation.</title>
        <authorList>
            <consortium name="The Broad Institute Genomics Platform"/>
            <consortium name="The Broad Institute Genome Sequencing Center for Infectious Disease"/>
            <person name="Wu L."/>
            <person name="Ma J."/>
        </authorList>
    </citation>
    <scope>NUCLEOTIDE SEQUENCE [LARGE SCALE GENOMIC DNA]</scope>
    <source>
        <strain evidence="2">CCM 8979</strain>
    </source>
</reference>
<dbReference type="EMBL" id="JBHTOD010000002">
    <property type="protein sequence ID" value="MFD1454661.1"/>
    <property type="molecule type" value="Genomic_DNA"/>
</dbReference>
<accession>A0ABW4CZC8</accession>
<comment type="caution">
    <text evidence="1">The sequence shown here is derived from an EMBL/GenBank/DDBJ whole genome shotgun (WGS) entry which is preliminary data.</text>
</comment>
<name>A0ABW4CZC8_9LACO</name>
<organism evidence="1 2">
    <name type="scientific">Levilactobacillus lanxiensis</name>
    <dbReference type="NCBI Taxonomy" id="2799568"/>
    <lineage>
        <taxon>Bacteria</taxon>
        <taxon>Bacillati</taxon>
        <taxon>Bacillota</taxon>
        <taxon>Bacilli</taxon>
        <taxon>Lactobacillales</taxon>
        <taxon>Lactobacillaceae</taxon>
        <taxon>Levilactobacillus</taxon>
    </lineage>
</organism>